<dbReference type="EMBL" id="JAFJYH010000258">
    <property type="protein sequence ID" value="KAG4414574.1"/>
    <property type="molecule type" value="Genomic_DNA"/>
</dbReference>
<sequence length="90" mass="9381">MVSTYIIISAVIAFIAVALGAAYTTGALDPVIEQMGIMFFKAKAEAEKKKLQAQGMKEGEDFMDDQLKGNKQAGDIASGLGGIGGLKKGL</sequence>
<proteinExistence type="predicted"/>
<keyword evidence="1" id="KW-0472">Membrane</keyword>
<gene>
    <name evidence="2" type="ORF">IFR04_012272</name>
</gene>
<accession>A0A8H7T3K1</accession>
<reference evidence="2" key="1">
    <citation type="submission" date="2021-02" db="EMBL/GenBank/DDBJ databases">
        <title>Genome sequence Cadophora malorum strain M34.</title>
        <authorList>
            <person name="Stefanovic E."/>
            <person name="Vu D."/>
            <person name="Scully C."/>
            <person name="Dijksterhuis J."/>
            <person name="Roader J."/>
            <person name="Houbraken J."/>
        </authorList>
    </citation>
    <scope>NUCLEOTIDE SEQUENCE</scope>
    <source>
        <strain evidence="2">M34</strain>
    </source>
</reference>
<keyword evidence="3" id="KW-1185">Reference proteome</keyword>
<evidence type="ECO:0000313" key="2">
    <source>
        <dbReference type="EMBL" id="KAG4414574.1"/>
    </source>
</evidence>
<evidence type="ECO:0000256" key="1">
    <source>
        <dbReference type="SAM" id="Phobius"/>
    </source>
</evidence>
<feature type="transmembrane region" description="Helical" evidence="1">
    <location>
        <begin position="6"/>
        <end position="28"/>
    </location>
</feature>
<keyword evidence="1" id="KW-0812">Transmembrane</keyword>
<dbReference type="AlphaFoldDB" id="A0A8H7T3K1"/>
<comment type="caution">
    <text evidence="2">The sequence shown here is derived from an EMBL/GenBank/DDBJ whole genome shotgun (WGS) entry which is preliminary data.</text>
</comment>
<keyword evidence="1" id="KW-1133">Transmembrane helix</keyword>
<dbReference type="Proteomes" id="UP000664132">
    <property type="component" value="Unassembled WGS sequence"/>
</dbReference>
<name>A0A8H7T3K1_9HELO</name>
<evidence type="ECO:0000313" key="3">
    <source>
        <dbReference type="Proteomes" id="UP000664132"/>
    </source>
</evidence>
<protein>
    <submittedName>
        <fullName evidence="2">Uncharacterized protein</fullName>
    </submittedName>
</protein>
<organism evidence="2 3">
    <name type="scientific">Cadophora malorum</name>
    <dbReference type="NCBI Taxonomy" id="108018"/>
    <lineage>
        <taxon>Eukaryota</taxon>
        <taxon>Fungi</taxon>
        <taxon>Dikarya</taxon>
        <taxon>Ascomycota</taxon>
        <taxon>Pezizomycotina</taxon>
        <taxon>Leotiomycetes</taxon>
        <taxon>Helotiales</taxon>
        <taxon>Ploettnerulaceae</taxon>
        <taxon>Cadophora</taxon>
    </lineage>
</organism>